<dbReference type="GO" id="GO:0000139">
    <property type="term" value="C:Golgi membrane"/>
    <property type="evidence" value="ECO:0000318"/>
    <property type="project" value="GO_Central"/>
</dbReference>
<name>B3RXN1_TRIAD</name>
<dbReference type="EMBL" id="DS985245">
    <property type="protein sequence ID" value="EDV24458.1"/>
    <property type="molecule type" value="Genomic_DNA"/>
</dbReference>
<dbReference type="OMA" id="LEHDHRT"/>
<organism evidence="11 12">
    <name type="scientific">Trichoplax adhaerens</name>
    <name type="common">Trichoplax reptans</name>
    <dbReference type="NCBI Taxonomy" id="10228"/>
    <lineage>
        <taxon>Eukaryota</taxon>
        <taxon>Metazoa</taxon>
        <taxon>Placozoa</taxon>
        <taxon>Uniplacotomia</taxon>
        <taxon>Trichoplacea</taxon>
        <taxon>Trichoplacidae</taxon>
        <taxon>Trichoplax</taxon>
    </lineage>
</organism>
<keyword evidence="9 10" id="KW-0472">Membrane</keyword>
<dbReference type="KEGG" id="tad:TRIADDRAFT_56266"/>
<dbReference type="PANTHER" id="PTHR11214:SF346">
    <property type="entry name" value="HEXOSYLTRANSFERASE"/>
    <property type="match status" value="1"/>
</dbReference>
<evidence type="ECO:0000256" key="10">
    <source>
        <dbReference type="RuleBase" id="RU363063"/>
    </source>
</evidence>
<keyword evidence="5 10" id="KW-0812">Transmembrane</keyword>
<keyword evidence="8 10" id="KW-0333">Golgi apparatus</keyword>
<evidence type="ECO:0000256" key="9">
    <source>
        <dbReference type="ARBA" id="ARBA00023136"/>
    </source>
</evidence>
<comment type="subcellular location">
    <subcellularLocation>
        <location evidence="1 10">Golgi apparatus membrane</location>
        <topology evidence="1 10">Single-pass type II membrane protein</topology>
    </subcellularLocation>
</comment>
<dbReference type="InParanoid" id="B3RXN1"/>
<dbReference type="Pfam" id="PF01762">
    <property type="entry name" value="Galactosyl_T"/>
    <property type="match status" value="1"/>
</dbReference>
<comment type="similarity">
    <text evidence="2 10">Belongs to the glycosyltransferase 31 family.</text>
</comment>
<protein>
    <recommendedName>
        <fullName evidence="10">Hexosyltransferase</fullName>
        <ecNumber evidence="10">2.4.1.-</ecNumber>
    </recommendedName>
</protein>
<evidence type="ECO:0000256" key="8">
    <source>
        <dbReference type="ARBA" id="ARBA00023034"/>
    </source>
</evidence>
<dbReference type="HOGENOM" id="CLU_858770_0_0_1"/>
<sequence length="324" mass="36181">MNIRTLMPCVYIFFLIGVIVDCYILIKSYTPHPGPGGYQIIDSWSDDISRPMSGENFHLAILVDSKPQNVAYRSGIRRSWGNSKSTSSKKAWDVFFIYAKHKNSTINRIITDEAEKKKDCLILDDVESKSIDAAKLVSGMKWLLDHTTFDYLLVTTDISYVNVNAAVRLLKQLEHDHRTTDTVTVAKTSKVRNMADKGGSGGNIIDSVYIGNVKAGAIDVGALVTSYSTVQYCTDLGYILSRDVVSEIVQLFLTIGHTPKKAKSDIFIGYMANKLQHTPVHSKFLEGARKCNEFKKLVMDPELSDSVRLKINKRITKLSNSVVC</sequence>
<dbReference type="GeneID" id="6753990"/>
<dbReference type="OrthoDB" id="2139606at2759"/>
<evidence type="ECO:0000313" key="11">
    <source>
        <dbReference type="EMBL" id="EDV24458.1"/>
    </source>
</evidence>
<dbReference type="EC" id="2.4.1.-" evidence="10"/>
<dbReference type="CTD" id="6753990"/>
<evidence type="ECO:0000256" key="5">
    <source>
        <dbReference type="ARBA" id="ARBA00022692"/>
    </source>
</evidence>
<feature type="transmembrane region" description="Helical" evidence="10">
    <location>
        <begin position="7"/>
        <end position="26"/>
    </location>
</feature>
<keyword evidence="3 10" id="KW-0328">Glycosyltransferase</keyword>
<dbReference type="AlphaFoldDB" id="B3RXN1"/>
<evidence type="ECO:0000256" key="4">
    <source>
        <dbReference type="ARBA" id="ARBA00022679"/>
    </source>
</evidence>
<gene>
    <name evidence="11" type="ORF">TRIADDRAFT_56266</name>
</gene>
<accession>B3RXN1</accession>
<keyword evidence="12" id="KW-1185">Reference proteome</keyword>
<keyword evidence="7 10" id="KW-1133">Transmembrane helix</keyword>
<evidence type="ECO:0000256" key="2">
    <source>
        <dbReference type="ARBA" id="ARBA00008661"/>
    </source>
</evidence>
<proteinExistence type="inferred from homology"/>
<dbReference type="GO" id="GO:0016757">
    <property type="term" value="F:glycosyltransferase activity"/>
    <property type="evidence" value="ECO:0000318"/>
    <property type="project" value="GO_Central"/>
</dbReference>
<dbReference type="GO" id="GO:0016758">
    <property type="term" value="F:hexosyltransferase activity"/>
    <property type="evidence" value="ECO:0007669"/>
    <property type="project" value="InterPro"/>
</dbReference>
<dbReference type="PhylomeDB" id="B3RXN1"/>
<dbReference type="Gene3D" id="3.90.550.50">
    <property type="match status" value="1"/>
</dbReference>
<dbReference type="PANTHER" id="PTHR11214">
    <property type="entry name" value="BETA-1,3-N-ACETYLGLUCOSAMINYLTRANSFERASE"/>
    <property type="match status" value="1"/>
</dbReference>
<dbReference type="GO" id="GO:0006493">
    <property type="term" value="P:protein O-linked glycosylation"/>
    <property type="evidence" value="ECO:0000318"/>
    <property type="project" value="GO_Central"/>
</dbReference>
<evidence type="ECO:0000256" key="1">
    <source>
        <dbReference type="ARBA" id="ARBA00004323"/>
    </source>
</evidence>
<keyword evidence="6 10" id="KW-0735">Signal-anchor</keyword>
<reference evidence="11 12" key="1">
    <citation type="journal article" date="2008" name="Nature">
        <title>The Trichoplax genome and the nature of placozoans.</title>
        <authorList>
            <person name="Srivastava M."/>
            <person name="Begovic E."/>
            <person name="Chapman J."/>
            <person name="Putnam N.H."/>
            <person name="Hellsten U."/>
            <person name="Kawashima T."/>
            <person name="Kuo A."/>
            <person name="Mitros T."/>
            <person name="Salamov A."/>
            <person name="Carpenter M.L."/>
            <person name="Signorovitch A.Y."/>
            <person name="Moreno M.A."/>
            <person name="Kamm K."/>
            <person name="Grimwood J."/>
            <person name="Schmutz J."/>
            <person name="Shapiro H."/>
            <person name="Grigoriev I.V."/>
            <person name="Buss L.W."/>
            <person name="Schierwater B."/>
            <person name="Dellaporta S.L."/>
            <person name="Rokhsar D.S."/>
        </authorList>
    </citation>
    <scope>NUCLEOTIDE SEQUENCE [LARGE SCALE GENOMIC DNA]</scope>
    <source>
        <strain evidence="11 12">Grell-BS-1999</strain>
    </source>
</reference>
<dbReference type="Proteomes" id="UP000009022">
    <property type="component" value="Unassembled WGS sequence"/>
</dbReference>
<dbReference type="RefSeq" id="XP_002112348.1">
    <property type="nucleotide sequence ID" value="XM_002112312.1"/>
</dbReference>
<evidence type="ECO:0000256" key="7">
    <source>
        <dbReference type="ARBA" id="ARBA00022989"/>
    </source>
</evidence>
<keyword evidence="4" id="KW-0808">Transferase</keyword>
<evidence type="ECO:0000256" key="6">
    <source>
        <dbReference type="ARBA" id="ARBA00022968"/>
    </source>
</evidence>
<evidence type="ECO:0000256" key="3">
    <source>
        <dbReference type="ARBA" id="ARBA00022676"/>
    </source>
</evidence>
<dbReference type="InterPro" id="IPR002659">
    <property type="entry name" value="Glyco_trans_31"/>
</dbReference>
<evidence type="ECO:0000313" key="12">
    <source>
        <dbReference type="Proteomes" id="UP000009022"/>
    </source>
</evidence>